<protein>
    <submittedName>
        <fullName evidence="1">DUF1491 family protein</fullName>
    </submittedName>
</protein>
<dbReference type="EMBL" id="CP061510">
    <property type="protein sequence ID" value="QSB45093.1"/>
    <property type="molecule type" value="Genomic_DNA"/>
</dbReference>
<keyword evidence="2" id="KW-1185">Reference proteome</keyword>
<name>A0ABX7KBA8_9SPHN</name>
<gene>
    <name evidence="1" type="ORF">IDJ81_02760</name>
</gene>
<dbReference type="Pfam" id="PF07372">
    <property type="entry name" value="DUF1491"/>
    <property type="match status" value="1"/>
</dbReference>
<dbReference type="Proteomes" id="UP000663637">
    <property type="component" value="Chromosome"/>
</dbReference>
<sequence>MDARLPAHLEVAAIRRLAESQGGFATVLARGERDAGTVAIVIIDRDKPAAIYERMPQMDGTRSFVRTKSEDTENKLEFSEYLDRRRLRDPDLWLIEVDVADEERLIAALPG</sequence>
<dbReference type="InterPro" id="IPR009964">
    <property type="entry name" value="DUF1491"/>
</dbReference>
<organism evidence="1 2">
    <name type="scientific">Tsuneonella flava</name>
    <dbReference type="NCBI Taxonomy" id="2055955"/>
    <lineage>
        <taxon>Bacteria</taxon>
        <taxon>Pseudomonadati</taxon>
        <taxon>Pseudomonadota</taxon>
        <taxon>Alphaproteobacteria</taxon>
        <taxon>Sphingomonadales</taxon>
        <taxon>Erythrobacteraceae</taxon>
        <taxon>Tsuneonella</taxon>
    </lineage>
</organism>
<dbReference type="RefSeq" id="WP_205443551.1">
    <property type="nucleotide sequence ID" value="NZ_CP061510.1"/>
</dbReference>
<reference evidence="1 2" key="1">
    <citation type="submission" date="2020-09" db="EMBL/GenBank/DDBJ databases">
        <title>Complete genome sequence of altererythrobacter flavus SS-21NJ, isolated from Dongying oil sludge in Shandong province.</title>
        <authorList>
            <person name="Sun S."/>
            <person name="Zhang Z."/>
        </authorList>
    </citation>
    <scope>NUCLEOTIDE SEQUENCE [LARGE SCALE GENOMIC DNA]</scope>
    <source>
        <strain evidence="1 2">SS-21NJ</strain>
    </source>
</reference>
<evidence type="ECO:0000313" key="1">
    <source>
        <dbReference type="EMBL" id="QSB45093.1"/>
    </source>
</evidence>
<dbReference type="Gene3D" id="3.40.1530.20">
    <property type="entry name" value="Protein of unknown function (DUF1491)"/>
    <property type="match status" value="1"/>
</dbReference>
<accession>A0ABX7KBA8</accession>
<evidence type="ECO:0000313" key="2">
    <source>
        <dbReference type="Proteomes" id="UP000663637"/>
    </source>
</evidence>
<proteinExistence type="predicted"/>